<evidence type="ECO:0000313" key="3">
    <source>
        <dbReference type="EMBL" id="KIJ96382.1"/>
    </source>
</evidence>
<dbReference type="Proteomes" id="UP000054477">
    <property type="component" value="Unassembled WGS sequence"/>
</dbReference>
<dbReference type="AlphaFoldDB" id="A0A0C9XJK8"/>
<gene>
    <name evidence="3" type="ORF">K443DRAFT_284677</name>
</gene>
<name>A0A0C9XJK8_9AGAR</name>
<reference evidence="4" key="2">
    <citation type="submission" date="2015-01" db="EMBL/GenBank/DDBJ databases">
        <title>Evolutionary Origins and Diversification of the Mycorrhizal Mutualists.</title>
        <authorList>
            <consortium name="DOE Joint Genome Institute"/>
            <consortium name="Mycorrhizal Genomics Consortium"/>
            <person name="Kohler A."/>
            <person name="Kuo A."/>
            <person name="Nagy L.G."/>
            <person name="Floudas D."/>
            <person name="Copeland A."/>
            <person name="Barry K.W."/>
            <person name="Cichocki N."/>
            <person name="Veneault-Fourrey C."/>
            <person name="LaButti K."/>
            <person name="Lindquist E.A."/>
            <person name="Lipzen A."/>
            <person name="Lundell T."/>
            <person name="Morin E."/>
            <person name="Murat C."/>
            <person name="Riley R."/>
            <person name="Ohm R."/>
            <person name="Sun H."/>
            <person name="Tunlid A."/>
            <person name="Henrissat B."/>
            <person name="Grigoriev I.V."/>
            <person name="Hibbett D.S."/>
            <person name="Martin F."/>
        </authorList>
    </citation>
    <scope>NUCLEOTIDE SEQUENCE [LARGE SCALE GENOMIC DNA]</scope>
    <source>
        <strain evidence="4">LaAM-08-1</strain>
    </source>
</reference>
<sequence length="569" mass="64384">MFEHAKEVTVTGGSITEIHGDSHTYGRPVTIVNGPRSLTEKQGLQILQKHVAAGAMHNSKERYDAPKCHPDTRKAVVKDITSWASDDSKDTLILWISAPAGSGKSAILQTIAELFHASGGLAASFFFSRTGPQRQTETHLIATIAAQLAISIPSTRPFIEQVVLDDLSIFDKRLRVQMDLLVIQPLIRASLQTGCSTPWPSLFIIDGLDECIGSKVQANILNILNHALLQLKTSLPKLCLLIASRPEPAICDVFEDKLSNITHHLVLDNSYDPDRDIATFLRSSFAHIYHRRHTRFPSMSSLILPWPSEDVISFLVKKSSGQFIFAATVIRFIDEDRKLPTSQLQVILDICESLDASQHKTNPFALVDQLYAHVLRSSEEIHKVISLLGAIFYLEHNQNPTPAFLESLLGLNLDETILLFWDLHSIVYIPASRTESIHFYHASFGDYLMDRHRSKDLHIDEHVAHSLLLKSSMRQLSKMPLAEWQVVDDPAMQYSTKSWPHHYSRGNSIMAGTMDSFLQTFRLNSDLLNYSTTSIKLVYWWEIYGRVQINWHHEVSMHIQKLHHNMLQI</sequence>
<accession>A0A0C9XJK8</accession>
<protein>
    <recommendedName>
        <fullName evidence="2">Nephrocystin 3-like N-terminal domain-containing protein</fullName>
    </recommendedName>
</protein>
<keyword evidence="1" id="KW-0677">Repeat</keyword>
<dbReference type="HOGENOM" id="CLU_000288_6_10_1"/>
<dbReference type="PANTHER" id="PTHR10039:SF14">
    <property type="entry name" value="NACHT DOMAIN-CONTAINING PROTEIN"/>
    <property type="match status" value="1"/>
</dbReference>
<evidence type="ECO:0000313" key="4">
    <source>
        <dbReference type="Proteomes" id="UP000054477"/>
    </source>
</evidence>
<dbReference type="OrthoDB" id="194358at2759"/>
<proteinExistence type="predicted"/>
<dbReference type="EMBL" id="KN838723">
    <property type="protein sequence ID" value="KIJ96382.1"/>
    <property type="molecule type" value="Genomic_DNA"/>
</dbReference>
<organism evidence="3 4">
    <name type="scientific">Laccaria amethystina LaAM-08-1</name>
    <dbReference type="NCBI Taxonomy" id="1095629"/>
    <lineage>
        <taxon>Eukaryota</taxon>
        <taxon>Fungi</taxon>
        <taxon>Dikarya</taxon>
        <taxon>Basidiomycota</taxon>
        <taxon>Agaricomycotina</taxon>
        <taxon>Agaricomycetes</taxon>
        <taxon>Agaricomycetidae</taxon>
        <taxon>Agaricales</taxon>
        <taxon>Agaricineae</taxon>
        <taxon>Hydnangiaceae</taxon>
        <taxon>Laccaria</taxon>
    </lineage>
</organism>
<dbReference type="SUPFAM" id="SSF52540">
    <property type="entry name" value="P-loop containing nucleoside triphosphate hydrolases"/>
    <property type="match status" value="1"/>
</dbReference>
<evidence type="ECO:0000259" key="2">
    <source>
        <dbReference type="Pfam" id="PF24883"/>
    </source>
</evidence>
<keyword evidence="4" id="KW-1185">Reference proteome</keyword>
<dbReference type="STRING" id="1095629.A0A0C9XJK8"/>
<dbReference type="InterPro" id="IPR027417">
    <property type="entry name" value="P-loop_NTPase"/>
</dbReference>
<dbReference type="PANTHER" id="PTHR10039">
    <property type="entry name" value="AMELOGENIN"/>
    <property type="match status" value="1"/>
</dbReference>
<feature type="domain" description="Nephrocystin 3-like N-terminal" evidence="2">
    <location>
        <begin position="79"/>
        <end position="245"/>
    </location>
</feature>
<dbReference type="InterPro" id="IPR056884">
    <property type="entry name" value="NPHP3-like_N"/>
</dbReference>
<dbReference type="Gene3D" id="3.40.50.300">
    <property type="entry name" value="P-loop containing nucleotide triphosphate hydrolases"/>
    <property type="match status" value="1"/>
</dbReference>
<dbReference type="Pfam" id="PF24883">
    <property type="entry name" value="NPHP3_N"/>
    <property type="match status" value="1"/>
</dbReference>
<reference evidence="3 4" key="1">
    <citation type="submission" date="2014-04" db="EMBL/GenBank/DDBJ databases">
        <authorList>
            <consortium name="DOE Joint Genome Institute"/>
            <person name="Kuo A."/>
            <person name="Kohler A."/>
            <person name="Nagy L.G."/>
            <person name="Floudas D."/>
            <person name="Copeland A."/>
            <person name="Barry K.W."/>
            <person name="Cichocki N."/>
            <person name="Veneault-Fourrey C."/>
            <person name="LaButti K."/>
            <person name="Lindquist E.A."/>
            <person name="Lipzen A."/>
            <person name="Lundell T."/>
            <person name="Morin E."/>
            <person name="Murat C."/>
            <person name="Sun H."/>
            <person name="Tunlid A."/>
            <person name="Henrissat B."/>
            <person name="Grigoriev I.V."/>
            <person name="Hibbett D.S."/>
            <person name="Martin F."/>
            <person name="Nordberg H.P."/>
            <person name="Cantor M.N."/>
            <person name="Hua S.X."/>
        </authorList>
    </citation>
    <scope>NUCLEOTIDE SEQUENCE [LARGE SCALE GENOMIC DNA]</scope>
    <source>
        <strain evidence="3 4">LaAM-08-1</strain>
    </source>
</reference>
<evidence type="ECO:0000256" key="1">
    <source>
        <dbReference type="ARBA" id="ARBA00022737"/>
    </source>
</evidence>